<evidence type="ECO:0000313" key="4">
    <source>
        <dbReference type="EMBL" id="QHT91603.1"/>
    </source>
</evidence>
<dbReference type="AlphaFoldDB" id="A0A6C0IJ93"/>
<accession>A0A6C0IJ93</accession>
<reference evidence="4" key="1">
    <citation type="journal article" date="2020" name="Nature">
        <title>Giant virus diversity and host interactions through global metagenomics.</title>
        <authorList>
            <person name="Schulz F."/>
            <person name="Roux S."/>
            <person name="Paez-Espino D."/>
            <person name="Jungbluth S."/>
            <person name="Walsh D.A."/>
            <person name="Denef V.J."/>
            <person name="McMahon K.D."/>
            <person name="Konstantinidis K.T."/>
            <person name="Eloe-Fadrosh E.A."/>
            <person name="Kyrpides N.C."/>
            <person name="Woyke T."/>
        </authorList>
    </citation>
    <scope>NUCLEOTIDE SEQUENCE</scope>
    <source>
        <strain evidence="4">GVMAG-M-3300023184-77</strain>
    </source>
</reference>
<dbReference type="PANTHER" id="PTHR46394:SF1">
    <property type="entry name" value="PNPLA DOMAIN-CONTAINING PROTEIN"/>
    <property type="match status" value="1"/>
</dbReference>
<feature type="domain" description="PNPLA" evidence="3">
    <location>
        <begin position="12"/>
        <end position="196"/>
    </location>
</feature>
<sequence>MNKIKHIPPSHIVLSGGGMKCLSYVGAFQELEERGMLKNVNQFTGVSAGAFMAFIYTIGYTLKDISNITKLLDFSTVQNIDDDILLNGFLNFGIDNGSNLEKFIESILKHKGYNRELTFQQLYNIKKITLRFYSTNLNEGILKEFSVHTTPNTNILFALRATMSVPGYFTPLIEKETNHYYVDGALLNNYPITLINDTNVLGLAFDYTVNSIEKIESIQSYFYQLINCLYDKLEQIPSHYKDKTIYIKCDVSMINFFLSGKERVELIETGRKAVKQYLESYSKNIIRRNSI</sequence>
<name>A0A6C0IJ93_9ZZZZ</name>
<organism evidence="4">
    <name type="scientific">viral metagenome</name>
    <dbReference type="NCBI Taxonomy" id="1070528"/>
    <lineage>
        <taxon>unclassified sequences</taxon>
        <taxon>metagenomes</taxon>
        <taxon>organismal metagenomes</taxon>
    </lineage>
</organism>
<keyword evidence="2" id="KW-0812">Transmembrane</keyword>
<evidence type="ECO:0000256" key="2">
    <source>
        <dbReference type="SAM" id="Phobius"/>
    </source>
</evidence>
<dbReference type="InterPro" id="IPR016035">
    <property type="entry name" value="Acyl_Trfase/lysoPLipase"/>
</dbReference>
<dbReference type="EMBL" id="MN740166">
    <property type="protein sequence ID" value="QHT91603.1"/>
    <property type="molecule type" value="Genomic_DNA"/>
</dbReference>
<feature type="transmembrane region" description="Helical" evidence="2">
    <location>
        <begin position="43"/>
        <end position="62"/>
    </location>
</feature>
<dbReference type="PANTHER" id="PTHR46394">
    <property type="entry name" value="ANNEXIN"/>
    <property type="match status" value="1"/>
</dbReference>
<keyword evidence="2" id="KW-1133">Transmembrane helix</keyword>
<dbReference type="GO" id="GO:0006629">
    <property type="term" value="P:lipid metabolic process"/>
    <property type="evidence" value="ECO:0007669"/>
    <property type="project" value="UniProtKB-KW"/>
</dbReference>
<dbReference type="Pfam" id="PF01734">
    <property type="entry name" value="Patatin"/>
    <property type="match status" value="1"/>
</dbReference>
<evidence type="ECO:0000256" key="1">
    <source>
        <dbReference type="ARBA" id="ARBA00023098"/>
    </source>
</evidence>
<proteinExistence type="predicted"/>
<dbReference type="InterPro" id="IPR002641">
    <property type="entry name" value="PNPLA_dom"/>
</dbReference>
<evidence type="ECO:0000259" key="3">
    <source>
        <dbReference type="PROSITE" id="PS51635"/>
    </source>
</evidence>
<dbReference type="Gene3D" id="3.40.1090.10">
    <property type="entry name" value="Cytosolic phospholipase A2 catalytic domain"/>
    <property type="match status" value="2"/>
</dbReference>
<keyword evidence="2" id="KW-0472">Membrane</keyword>
<keyword evidence="1" id="KW-0443">Lipid metabolism</keyword>
<dbReference type="PROSITE" id="PS51635">
    <property type="entry name" value="PNPLA"/>
    <property type="match status" value="1"/>
</dbReference>
<protein>
    <recommendedName>
        <fullName evidence="3">PNPLA domain-containing protein</fullName>
    </recommendedName>
</protein>
<dbReference type="InterPro" id="IPR052580">
    <property type="entry name" value="Lipid_Hydrolase"/>
</dbReference>
<dbReference type="SUPFAM" id="SSF52151">
    <property type="entry name" value="FabD/lysophospholipase-like"/>
    <property type="match status" value="1"/>
</dbReference>